<dbReference type="EMBL" id="ATHO01000002">
    <property type="protein sequence ID" value="EQB15546.1"/>
    <property type="molecule type" value="Genomic_DNA"/>
</dbReference>
<name>T0HGQ8_9SPHN</name>
<dbReference type="Pfam" id="PF01261">
    <property type="entry name" value="AP_endonuc_2"/>
    <property type="match status" value="1"/>
</dbReference>
<proteinExistence type="predicted"/>
<dbReference type="RefSeq" id="WP_021236381.1">
    <property type="nucleotide sequence ID" value="NZ_ATHO01000002.1"/>
</dbReference>
<evidence type="ECO:0000313" key="4">
    <source>
        <dbReference type="Proteomes" id="UP000015525"/>
    </source>
</evidence>
<keyword evidence="1" id="KW-0732">Signal</keyword>
<dbReference type="SUPFAM" id="SSF51658">
    <property type="entry name" value="Xylose isomerase-like"/>
    <property type="match status" value="1"/>
</dbReference>
<feature type="domain" description="Xylose isomerase-like TIM barrel" evidence="2">
    <location>
        <begin position="76"/>
        <end position="300"/>
    </location>
</feature>
<dbReference type="PATRIC" id="fig|1329909.3.peg.34"/>
<organism evidence="3 4">
    <name type="scientific">Sphingobium quisquiliarum P25</name>
    <dbReference type="NCBI Taxonomy" id="1329909"/>
    <lineage>
        <taxon>Bacteria</taxon>
        <taxon>Pseudomonadati</taxon>
        <taxon>Pseudomonadota</taxon>
        <taxon>Alphaproteobacteria</taxon>
        <taxon>Sphingomonadales</taxon>
        <taxon>Sphingomonadaceae</taxon>
        <taxon>Sphingobium</taxon>
    </lineage>
</organism>
<accession>T0HGQ8</accession>
<dbReference type="InterPro" id="IPR013022">
    <property type="entry name" value="Xyl_isomerase-like_TIM-brl"/>
</dbReference>
<dbReference type="Gene3D" id="3.20.20.150">
    <property type="entry name" value="Divalent-metal-dependent TIM barrel enzymes"/>
    <property type="match status" value="1"/>
</dbReference>
<comment type="caution">
    <text evidence="3">The sequence shown here is derived from an EMBL/GenBank/DDBJ whole genome shotgun (WGS) entry which is preliminary data.</text>
</comment>
<reference evidence="3 4" key="1">
    <citation type="journal article" date="2013" name="Genome Announc.">
        <title>Draft Genome Sequence of Sphingobium quisquiliarum Strain P25T, a Novel Hexachlorocyclohexane (HCH)-Degrading Bacterium Isolated from an HCH Dumpsite.</title>
        <authorList>
            <person name="Kumar Singh A."/>
            <person name="Sangwan N."/>
            <person name="Sharma A."/>
            <person name="Gupta V."/>
            <person name="Khurana J.P."/>
            <person name="Lal R."/>
        </authorList>
    </citation>
    <scope>NUCLEOTIDE SEQUENCE [LARGE SCALE GENOMIC DNA]</scope>
    <source>
        <strain evidence="3 4">P25</strain>
    </source>
</reference>
<dbReference type="InterPro" id="IPR036237">
    <property type="entry name" value="Xyl_isomerase-like_sf"/>
</dbReference>
<keyword evidence="4" id="KW-1185">Reference proteome</keyword>
<gene>
    <name evidence="3" type="ORF">L288_00170</name>
</gene>
<dbReference type="AlphaFoldDB" id="T0HGQ8"/>
<dbReference type="Proteomes" id="UP000015525">
    <property type="component" value="Unassembled WGS sequence"/>
</dbReference>
<dbReference type="PANTHER" id="PTHR12110:SF41">
    <property type="entry name" value="INOSOSE DEHYDRATASE"/>
    <property type="match status" value="1"/>
</dbReference>
<evidence type="ECO:0000313" key="3">
    <source>
        <dbReference type="EMBL" id="EQB15546.1"/>
    </source>
</evidence>
<dbReference type="PANTHER" id="PTHR12110">
    <property type="entry name" value="HYDROXYPYRUVATE ISOMERASE"/>
    <property type="match status" value="1"/>
</dbReference>
<dbReference type="InterPro" id="IPR050312">
    <property type="entry name" value="IolE/XylAMocC-like"/>
</dbReference>
<protein>
    <recommendedName>
        <fullName evidence="2">Xylose isomerase-like TIM barrel domain-containing protein</fullName>
    </recommendedName>
</protein>
<sequence length="304" mass="32209">MQQSGKGGRHGWRFRAALGTLAVAGAAAAASPSRPAAAPHWRDGLAIQIWAYNDALKNKDAPSPVPKIDVPSALSRIKAMGVDQVEVMHVPGYSAAQMRTALDKAGMRAVSVQMDYDRMRDDLPGAIAAAKALGVSQVGISAIKIFGPQGYHLLNIADTEEAGEVLAKACASAQAAGMRTFLHIHGNDLHMLDGKTALDRIIDKAGGCFDIEADIYWIRSAGVDPVAFINKYGAKVTSLHLKDWKPARGTALPFPPLGKGDLNLPAIMKAAQAAGVRHYIIEDESGDPDTQLPQSLTYLASIGK</sequence>
<evidence type="ECO:0000256" key="1">
    <source>
        <dbReference type="SAM" id="SignalP"/>
    </source>
</evidence>
<feature type="signal peptide" evidence="1">
    <location>
        <begin position="1"/>
        <end position="29"/>
    </location>
</feature>
<evidence type="ECO:0000259" key="2">
    <source>
        <dbReference type="Pfam" id="PF01261"/>
    </source>
</evidence>
<feature type="chain" id="PRO_5004563901" description="Xylose isomerase-like TIM barrel domain-containing protein" evidence="1">
    <location>
        <begin position="30"/>
        <end position="304"/>
    </location>
</feature>